<evidence type="ECO:0000256" key="9">
    <source>
        <dbReference type="ARBA" id="ARBA00037847"/>
    </source>
</evidence>
<evidence type="ECO:0000256" key="5">
    <source>
        <dbReference type="ARBA" id="ARBA00022989"/>
    </source>
</evidence>
<keyword evidence="4" id="KW-0732">Signal</keyword>
<feature type="region of interest" description="Disordered" evidence="10">
    <location>
        <begin position="26"/>
        <end position="55"/>
    </location>
</feature>
<name>A0A9N8EEI5_9STRA</name>
<feature type="compositionally biased region" description="Acidic residues" evidence="10">
    <location>
        <begin position="178"/>
        <end position="195"/>
    </location>
</feature>
<dbReference type="PANTHER" id="PTHR48052:SF8">
    <property type="entry name" value="LRR RECEPTOR-LIKE SERINE_THREONINE-PROTEIN KINASE FLS2"/>
    <property type="match status" value="1"/>
</dbReference>
<dbReference type="PANTHER" id="PTHR48052">
    <property type="entry name" value="UNNAMED PRODUCT"/>
    <property type="match status" value="1"/>
</dbReference>
<keyword evidence="6 11" id="KW-0472">Membrane</keyword>
<dbReference type="InterPro" id="IPR032675">
    <property type="entry name" value="LRR_dom_sf"/>
</dbReference>
<feature type="region of interest" description="Disordered" evidence="10">
    <location>
        <begin position="79"/>
        <end position="103"/>
    </location>
</feature>
<dbReference type="GO" id="GO:0005886">
    <property type="term" value="C:plasma membrane"/>
    <property type="evidence" value="ECO:0007669"/>
    <property type="project" value="UniProtKB-SubCell"/>
</dbReference>
<dbReference type="Proteomes" id="UP001153069">
    <property type="component" value="Unassembled WGS sequence"/>
</dbReference>
<feature type="region of interest" description="Disordered" evidence="10">
    <location>
        <begin position="178"/>
        <end position="202"/>
    </location>
</feature>
<evidence type="ECO:0000256" key="11">
    <source>
        <dbReference type="SAM" id="Phobius"/>
    </source>
</evidence>
<keyword evidence="8" id="KW-0325">Glycoprotein</keyword>
<dbReference type="GO" id="GO:0012505">
    <property type="term" value="C:endomembrane system"/>
    <property type="evidence" value="ECO:0007669"/>
    <property type="project" value="UniProtKB-SubCell"/>
</dbReference>
<dbReference type="EMBL" id="CAICTM010000819">
    <property type="protein sequence ID" value="CAB9516995.1"/>
    <property type="molecule type" value="Genomic_DNA"/>
</dbReference>
<feature type="compositionally biased region" description="Polar residues" evidence="10">
    <location>
        <begin position="126"/>
        <end position="136"/>
    </location>
</feature>
<reference evidence="12" key="1">
    <citation type="submission" date="2020-06" db="EMBL/GenBank/DDBJ databases">
        <authorList>
            <consortium name="Plant Systems Biology data submission"/>
        </authorList>
    </citation>
    <scope>NUCLEOTIDE SEQUENCE</scope>
    <source>
        <strain evidence="12">D6</strain>
    </source>
</reference>
<evidence type="ECO:0000256" key="4">
    <source>
        <dbReference type="ARBA" id="ARBA00022729"/>
    </source>
</evidence>
<accession>A0A9N8EEI5</accession>
<dbReference type="Gene3D" id="3.80.10.10">
    <property type="entry name" value="Ribonuclease Inhibitor"/>
    <property type="match status" value="1"/>
</dbReference>
<sequence length="533" mass="59132">MNEKSEPQDNQTLKFLHQVLDEASFSDGTRTNVDETVANMGESAEEENQGKRDTKECDETLQVLQEVCLIDKNFLRTKSTTSEDEGKKNPMIGGLSDSSEEWRDGQCIPGCKLQTYETTCADQKLSTSRTSQNDSEASPVVVTSHGGGEAGNVATIPGVFAMNTGEARQRNSLSLDLMDDEPDERNQFDDAEDPPEDSHQLSGQDVALDDAYLVIEDGTECSSRPEGSLMESFSQFSTFSTLDEGLEVVDGKLIVKTPAQSRRCGQVSKVLLLILLVIVLALVVLAAALLLPSLGDDEEWQRFHMVSFFYMSNGQAWFRNDHWLSYNVSECEWFNHGTSANVYGLESLEALPVCNEDNELLVFNMSANNLNGHFQLITHWVPTMRRFDISKNNLQGLIPVMSHQPEVEVYDVSENQFNGMMVGEFSSFKMKVTRTHGNRLFGRAPGMYHFLPYLEDLDNSGNLYQNPLATEIGHCQDLKTLNNANNMFYGALPSELGSLSLLKNYNVSGNIDVNGSIPNTLKAPSKYLLTAAS</sequence>
<gene>
    <name evidence="12" type="ORF">SEMRO_820_G207300.1</name>
</gene>
<comment type="subcellular location">
    <subcellularLocation>
        <location evidence="1">Cell membrane</location>
    </subcellularLocation>
    <subcellularLocation>
        <location evidence="9">Endomembrane system</location>
        <topology evidence="9">Single-pass membrane protein</topology>
    </subcellularLocation>
</comment>
<evidence type="ECO:0000256" key="3">
    <source>
        <dbReference type="ARBA" id="ARBA00022692"/>
    </source>
</evidence>
<organism evidence="12 13">
    <name type="scientific">Seminavis robusta</name>
    <dbReference type="NCBI Taxonomy" id="568900"/>
    <lineage>
        <taxon>Eukaryota</taxon>
        <taxon>Sar</taxon>
        <taxon>Stramenopiles</taxon>
        <taxon>Ochrophyta</taxon>
        <taxon>Bacillariophyta</taxon>
        <taxon>Bacillariophyceae</taxon>
        <taxon>Bacillariophycidae</taxon>
        <taxon>Naviculales</taxon>
        <taxon>Naviculaceae</taxon>
        <taxon>Seminavis</taxon>
    </lineage>
</organism>
<keyword evidence="13" id="KW-1185">Reference proteome</keyword>
<evidence type="ECO:0000256" key="2">
    <source>
        <dbReference type="ARBA" id="ARBA00022475"/>
    </source>
</evidence>
<evidence type="ECO:0000256" key="8">
    <source>
        <dbReference type="ARBA" id="ARBA00023180"/>
    </source>
</evidence>
<keyword evidence="7" id="KW-0675">Receptor</keyword>
<protein>
    <submittedName>
        <fullName evidence="12">Leucine rich repeat N-terminal domain</fullName>
    </submittedName>
</protein>
<keyword evidence="3 11" id="KW-0812">Transmembrane</keyword>
<proteinExistence type="predicted"/>
<evidence type="ECO:0000256" key="7">
    <source>
        <dbReference type="ARBA" id="ARBA00023170"/>
    </source>
</evidence>
<evidence type="ECO:0000256" key="10">
    <source>
        <dbReference type="SAM" id="MobiDB-lite"/>
    </source>
</evidence>
<feature type="transmembrane region" description="Helical" evidence="11">
    <location>
        <begin position="270"/>
        <end position="291"/>
    </location>
</feature>
<evidence type="ECO:0000256" key="6">
    <source>
        <dbReference type="ARBA" id="ARBA00023136"/>
    </source>
</evidence>
<comment type="caution">
    <text evidence="12">The sequence shown here is derived from an EMBL/GenBank/DDBJ whole genome shotgun (WGS) entry which is preliminary data.</text>
</comment>
<dbReference type="AlphaFoldDB" id="A0A9N8EEI5"/>
<keyword evidence="2" id="KW-1003">Cell membrane</keyword>
<evidence type="ECO:0000256" key="1">
    <source>
        <dbReference type="ARBA" id="ARBA00004236"/>
    </source>
</evidence>
<evidence type="ECO:0000313" key="12">
    <source>
        <dbReference type="EMBL" id="CAB9516995.1"/>
    </source>
</evidence>
<feature type="region of interest" description="Disordered" evidence="10">
    <location>
        <begin position="126"/>
        <end position="149"/>
    </location>
</feature>
<dbReference type="SUPFAM" id="SSF52058">
    <property type="entry name" value="L domain-like"/>
    <property type="match status" value="1"/>
</dbReference>
<evidence type="ECO:0000313" key="13">
    <source>
        <dbReference type="Proteomes" id="UP001153069"/>
    </source>
</evidence>
<keyword evidence="5 11" id="KW-1133">Transmembrane helix</keyword>